<dbReference type="Proteomes" id="UP001157353">
    <property type="component" value="Unassembled WGS sequence"/>
</dbReference>
<keyword evidence="12" id="KW-1185">Reference proteome</keyword>
<evidence type="ECO:0000259" key="10">
    <source>
        <dbReference type="PROSITE" id="PS51760"/>
    </source>
</evidence>
<evidence type="ECO:0000256" key="6">
    <source>
        <dbReference type="ARBA" id="ARBA00023277"/>
    </source>
</evidence>
<name>A0ABQ6E411_9GAMM</name>
<evidence type="ECO:0000256" key="5">
    <source>
        <dbReference type="ARBA" id="ARBA00022801"/>
    </source>
</evidence>
<comment type="similarity">
    <text evidence="2 9">Belongs to the glycosyl hydrolase 10 (cellulase F) family.</text>
</comment>
<gene>
    <name evidence="11" type="ORF">GCM10007916_28110</name>
</gene>
<dbReference type="EMBL" id="BSPQ01000015">
    <property type="protein sequence ID" value="GLS91741.1"/>
    <property type="molecule type" value="Genomic_DNA"/>
</dbReference>
<keyword evidence="6 9" id="KW-0119">Carbohydrate metabolism</keyword>
<keyword evidence="3" id="KW-0858">Xylan degradation</keyword>
<dbReference type="SUPFAM" id="SSF51445">
    <property type="entry name" value="(Trans)glycosidases"/>
    <property type="match status" value="1"/>
</dbReference>
<dbReference type="Gene3D" id="2.60.40.1190">
    <property type="match status" value="1"/>
</dbReference>
<dbReference type="RefSeq" id="WP_284204855.1">
    <property type="nucleotide sequence ID" value="NZ_BSPQ01000015.1"/>
</dbReference>
<dbReference type="InterPro" id="IPR017853">
    <property type="entry name" value="GH"/>
</dbReference>
<dbReference type="PRINTS" id="PR00134">
    <property type="entry name" value="GLHYDRLASE10"/>
</dbReference>
<keyword evidence="5 9" id="KW-0378">Hydrolase</keyword>
<evidence type="ECO:0000313" key="11">
    <source>
        <dbReference type="EMBL" id="GLS91741.1"/>
    </source>
</evidence>
<dbReference type="SMART" id="SM00633">
    <property type="entry name" value="Glyco_10"/>
    <property type="match status" value="1"/>
</dbReference>
<evidence type="ECO:0000256" key="4">
    <source>
        <dbReference type="ARBA" id="ARBA00022729"/>
    </source>
</evidence>
<proteinExistence type="inferred from homology"/>
<evidence type="ECO:0000256" key="2">
    <source>
        <dbReference type="ARBA" id="ARBA00007495"/>
    </source>
</evidence>
<accession>A0ABQ6E411</accession>
<dbReference type="EC" id="3.2.1.8" evidence="9"/>
<dbReference type="InterPro" id="IPR044846">
    <property type="entry name" value="GH10"/>
</dbReference>
<comment type="catalytic activity">
    <reaction evidence="1 9">
        <text>Endohydrolysis of (1-&gt;4)-beta-D-xylosidic linkages in xylans.</text>
        <dbReference type="EC" id="3.2.1.8"/>
    </reaction>
</comment>
<dbReference type="Pfam" id="PF00331">
    <property type="entry name" value="Glyco_hydro_10"/>
    <property type="match status" value="1"/>
</dbReference>
<dbReference type="PANTHER" id="PTHR31490:SF88">
    <property type="entry name" value="BETA-XYLANASE"/>
    <property type="match status" value="1"/>
</dbReference>
<comment type="caution">
    <text evidence="11">The sequence shown here is derived from an EMBL/GenBank/DDBJ whole genome shotgun (WGS) entry which is preliminary data.</text>
</comment>
<feature type="domain" description="GH10" evidence="10">
    <location>
        <begin position="42"/>
        <end position="347"/>
    </location>
</feature>
<keyword evidence="8 9" id="KW-0624">Polysaccharide degradation</keyword>
<organism evidence="11 12">
    <name type="scientific">Psychromonas marina</name>
    <dbReference type="NCBI Taxonomy" id="88364"/>
    <lineage>
        <taxon>Bacteria</taxon>
        <taxon>Pseudomonadati</taxon>
        <taxon>Pseudomonadota</taxon>
        <taxon>Gammaproteobacteria</taxon>
        <taxon>Alteromonadales</taxon>
        <taxon>Psychromonadaceae</taxon>
        <taxon>Psychromonas</taxon>
    </lineage>
</organism>
<dbReference type="InterPro" id="IPR001000">
    <property type="entry name" value="GH10_dom"/>
</dbReference>
<dbReference type="SUPFAM" id="SSF49344">
    <property type="entry name" value="CBD9-like"/>
    <property type="match status" value="1"/>
</dbReference>
<protein>
    <recommendedName>
        <fullName evidence="9">Beta-xylanase</fullName>
        <ecNumber evidence="9">3.2.1.8</ecNumber>
    </recommendedName>
</protein>
<dbReference type="PANTHER" id="PTHR31490">
    <property type="entry name" value="GLYCOSYL HYDROLASE"/>
    <property type="match status" value="1"/>
</dbReference>
<evidence type="ECO:0000256" key="8">
    <source>
        <dbReference type="ARBA" id="ARBA00023326"/>
    </source>
</evidence>
<evidence type="ECO:0000256" key="9">
    <source>
        <dbReference type="RuleBase" id="RU361174"/>
    </source>
</evidence>
<dbReference type="Gene3D" id="3.20.20.80">
    <property type="entry name" value="Glycosidases"/>
    <property type="match status" value="1"/>
</dbReference>
<reference evidence="12" key="1">
    <citation type="journal article" date="2019" name="Int. J. Syst. Evol. Microbiol.">
        <title>The Global Catalogue of Microorganisms (GCM) 10K type strain sequencing project: providing services to taxonomists for standard genome sequencing and annotation.</title>
        <authorList>
            <consortium name="The Broad Institute Genomics Platform"/>
            <consortium name="The Broad Institute Genome Sequencing Center for Infectious Disease"/>
            <person name="Wu L."/>
            <person name="Ma J."/>
        </authorList>
    </citation>
    <scope>NUCLEOTIDE SEQUENCE [LARGE SCALE GENOMIC DNA]</scope>
    <source>
        <strain evidence="12">NBRC 103166</strain>
    </source>
</reference>
<keyword evidence="7 9" id="KW-0326">Glycosidase</keyword>
<evidence type="ECO:0000313" key="12">
    <source>
        <dbReference type="Proteomes" id="UP001157353"/>
    </source>
</evidence>
<dbReference type="PROSITE" id="PS51760">
    <property type="entry name" value="GH10_2"/>
    <property type="match status" value="1"/>
</dbReference>
<sequence length="742" mass="83638">MKKVLLPTLVTVALFGCANTQDEKVVVQETAPESAGMPLKYLANQVNLGIGAALETRHLQDPQFKETLIREFSQITPENEMKFMYVHPEKDRFDFSKGDQLVDFAMENNMEVKGHALVWHIQNPKWLEDGNWSKQELKDILENHIKTVVGHYKGKLAYWDVVNEAFDDNGGFRETLWYKTLGEEYIELAFRWAHEADPDAILFYNDYSTEGMSSKSNAVYRHIKALIEKGVPIHGVGTQLHLTAENPISDSAIARNIERLADLDLSVHFTEIDVRIRNSEDGLDNQAKRYGKLMKLAAFYPEVDLFTTWGISDKYSWIPGWFDGYGRALMFDENYQTKPAYKTVQGILTDAVTGNFSYEPVTDLSKVQRYVQAFNAKELTSTKFDASKAVFYPFAFNQLNGKNQALTPEQRNSIDGKWAVSYYKNKLIGQVIRKDNVTYIDNAQAHENDNIELFIRIGEQFWQFRSLVGQDFAPLGFPGKATGEWSADGSVFNFTVELSEYDDLVGETFGFNIALADNDGTNRTAQLYPLTGSNTGWQGEEFGEIFMNGQNAVVASIPVSTPPAFRAAKLSSAPTSAQDVLDQSYEYSLSYNQLNQSDMSVADHQDISGSWAVGYHENWLYGVVNRVDDTTVTSMAQTYQNDNVEVFVQQGEKAMTQFRSVVGKDFEKIGYTGQYNAQWNDEGTQLFFAIELSAALKNGESIAWNIALADNDDGTTRKHQLYPVPGSNISYLGEELTKLIAE</sequence>
<keyword evidence="4" id="KW-0732">Signal</keyword>
<evidence type="ECO:0000256" key="7">
    <source>
        <dbReference type="ARBA" id="ARBA00023295"/>
    </source>
</evidence>
<evidence type="ECO:0000256" key="1">
    <source>
        <dbReference type="ARBA" id="ARBA00000681"/>
    </source>
</evidence>
<evidence type="ECO:0000256" key="3">
    <source>
        <dbReference type="ARBA" id="ARBA00022651"/>
    </source>
</evidence>
<dbReference type="PROSITE" id="PS51257">
    <property type="entry name" value="PROKAR_LIPOPROTEIN"/>
    <property type="match status" value="1"/>
</dbReference>